<evidence type="ECO:0000313" key="1">
    <source>
        <dbReference type="EMBL" id="QHU23504.1"/>
    </source>
</evidence>
<dbReference type="AlphaFoldDB" id="A0A6C0L461"/>
<organism evidence="1">
    <name type="scientific">viral metagenome</name>
    <dbReference type="NCBI Taxonomy" id="1070528"/>
    <lineage>
        <taxon>unclassified sequences</taxon>
        <taxon>metagenomes</taxon>
        <taxon>organismal metagenomes</taxon>
    </lineage>
</organism>
<accession>A0A6C0L461</accession>
<sequence>MSKTTENYQESDAIHRSVGPGLYQTNSFQTAEVYPWAPTTIIQKSGASVDKNNLQDIESDLQNLERKLTKDPQGKWLGAQKREYDFIHLRDGLFHQESSLLSSPPLALKGQTKNRWINLYLNPQENVIENFDRLGTNTHLSLVDNYKGCS</sequence>
<proteinExistence type="predicted"/>
<name>A0A6C0L461_9ZZZZ</name>
<protein>
    <submittedName>
        <fullName evidence="1">Uncharacterized protein</fullName>
    </submittedName>
</protein>
<dbReference type="EMBL" id="MN741031">
    <property type="protein sequence ID" value="QHU23504.1"/>
    <property type="molecule type" value="Genomic_DNA"/>
</dbReference>
<reference evidence="1" key="1">
    <citation type="journal article" date="2020" name="Nature">
        <title>Giant virus diversity and host interactions through global metagenomics.</title>
        <authorList>
            <person name="Schulz F."/>
            <person name="Roux S."/>
            <person name="Paez-Espino D."/>
            <person name="Jungbluth S."/>
            <person name="Walsh D.A."/>
            <person name="Denef V.J."/>
            <person name="McMahon K.D."/>
            <person name="Konstantinidis K.T."/>
            <person name="Eloe-Fadrosh E.A."/>
            <person name="Kyrpides N.C."/>
            <person name="Woyke T."/>
        </authorList>
    </citation>
    <scope>NUCLEOTIDE SEQUENCE</scope>
    <source>
        <strain evidence="1">GVMAG-S-ERX555907-94</strain>
    </source>
</reference>